<dbReference type="InterPro" id="IPR027417">
    <property type="entry name" value="P-loop_NTPase"/>
</dbReference>
<evidence type="ECO:0000256" key="1">
    <source>
        <dbReference type="ARBA" id="ARBA00022448"/>
    </source>
</evidence>
<keyword evidence="2" id="KW-1278">Translocase</keyword>
<dbReference type="PANTHER" id="PTHR42794">
    <property type="entry name" value="HEMIN IMPORT ATP-BINDING PROTEIN HMUV"/>
    <property type="match status" value="1"/>
</dbReference>
<comment type="caution">
    <text evidence="3">The sequence shown here is derived from an EMBL/GenBank/DDBJ whole genome shotgun (WGS) entry which is preliminary data.</text>
</comment>
<evidence type="ECO:0000313" key="3">
    <source>
        <dbReference type="EMBL" id="GAH75107.1"/>
    </source>
</evidence>
<name>X1I076_9ZZZZ</name>
<dbReference type="PANTHER" id="PTHR42794:SF1">
    <property type="entry name" value="HEMIN IMPORT ATP-BINDING PROTEIN HMUV"/>
    <property type="match status" value="1"/>
</dbReference>
<reference evidence="3" key="1">
    <citation type="journal article" date="2014" name="Front. Microbiol.">
        <title>High frequency of phylogenetically diverse reductive dehalogenase-homologous genes in deep subseafloor sedimentary metagenomes.</title>
        <authorList>
            <person name="Kawai M."/>
            <person name="Futagami T."/>
            <person name="Toyoda A."/>
            <person name="Takaki Y."/>
            <person name="Nishi S."/>
            <person name="Hori S."/>
            <person name="Arai W."/>
            <person name="Tsubouchi T."/>
            <person name="Morono Y."/>
            <person name="Uchiyama I."/>
            <person name="Ito T."/>
            <person name="Fujiyama A."/>
            <person name="Inagaki F."/>
            <person name="Takami H."/>
        </authorList>
    </citation>
    <scope>NUCLEOTIDE SEQUENCE</scope>
    <source>
        <strain evidence="3">Expedition CK06-06</strain>
    </source>
</reference>
<dbReference type="SUPFAM" id="SSF52540">
    <property type="entry name" value="P-loop containing nucleoside triphosphate hydrolases"/>
    <property type="match status" value="1"/>
</dbReference>
<dbReference type="EMBL" id="BARU01027548">
    <property type="protein sequence ID" value="GAH75107.1"/>
    <property type="molecule type" value="Genomic_DNA"/>
</dbReference>
<dbReference type="Gene3D" id="3.40.50.300">
    <property type="entry name" value="P-loop containing nucleotide triphosphate hydrolases"/>
    <property type="match status" value="1"/>
</dbReference>
<proteinExistence type="predicted"/>
<accession>X1I076</accession>
<sequence length="84" mass="9012">LLWGLSRRGIAVVVVTHDLNAASQFCDRLALLSAGRLVRLGPPAEVMEERLLSATYGAKVRVLENPVTSNPMVLVLGKAAHNAH</sequence>
<keyword evidence="1" id="KW-0813">Transport</keyword>
<evidence type="ECO:0000256" key="2">
    <source>
        <dbReference type="ARBA" id="ARBA00022967"/>
    </source>
</evidence>
<gene>
    <name evidence="3" type="ORF">S03H2_44098</name>
</gene>
<organism evidence="3">
    <name type="scientific">marine sediment metagenome</name>
    <dbReference type="NCBI Taxonomy" id="412755"/>
    <lineage>
        <taxon>unclassified sequences</taxon>
        <taxon>metagenomes</taxon>
        <taxon>ecological metagenomes</taxon>
    </lineage>
</organism>
<feature type="non-terminal residue" evidence="3">
    <location>
        <position position="1"/>
    </location>
</feature>
<protein>
    <submittedName>
        <fullName evidence="3">Uncharacterized protein</fullName>
    </submittedName>
</protein>
<dbReference type="AlphaFoldDB" id="X1I076"/>